<evidence type="ECO:0000313" key="2">
    <source>
        <dbReference type="Proteomes" id="UP000219452"/>
    </source>
</evidence>
<dbReference type="AlphaFoldDB" id="A0A286GB82"/>
<organism evidence="1 2">
    <name type="scientific">Spirosoma fluviale</name>
    <dbReference type="NCBI Taxonomy" id="1597977"/>
    <lineage>
        <taxon>Bacteria</taxon>
        <taxon>Pseudomonadati</taxon>
        <taxon>Bacteroidota</taxon>
        <taxon>Cytophagia</taxon>
        <taxon>Cytophagales</taxon>
        <taxon>Cytophagaceae</taxon>
        <taxon>Spirosoma</taxon>
    </lineage>
</organism>
<reference evidence="2" key="1">
    <citation type="submission" date="2017-09" db="EMBL/GenBank/DDBJ databases">
        <authorList>
            <person name="Varghese N."/>
            <person name="Submissions S."/>
        </authorList>
    </citation>
    <scope>NUCLEOTIDE SEQUENCE [LARGE SCALE GENOMIC DNA]</scope>
    <source>
        <strain evidence="2">DSM 29961</strain>
    </source>
</reference>
<gene>
    <name evidence="1" type="ORF">SAMN06269250_4145</name>
</gene>
<protein>
    <submittedName>
        <fullName evidence="1">Uncharacterized protein</fullName>
    </submittedName>
</protein>
<dbReference type="Proteomes" id="UP000219452">
    <property type="component" value="Unassembled WGS sequence"/>
</dbReference>
<keyword evidence="2" id="KW-1185">Reference proteome</keyword>
<accession>A0A286GB82</accession>
<name>A0A286GB82_9BACT</name>
<dbReference type="EMBL" id="OCNH01000003">
    <property type="protein sequence ID" value="SOD92761.1"/>
    <property type="molecule type" value="Genomic_DNA"/>
</dbReference>
<proteinExistence type="predicted"/>
<evidence type="ECO:0000313" key="1">
    <source>
        <dbReference type="EMBL" id="SOD92761.1"/>
    </source>
</evidence>
<sequence>MTVDQISVESIFHEMGYTSSTDYAIKKVREELLRELKVCSDAISVFEKKYGMGYEEFYNRFNELTQFGLIEREDDSMDWRAELTVLRGVEKRLTKLTI</sequence>